<dbReference type="AlphaFoldDB" id="A0A540KL27"/>
<feature type="region of interest" description="Disordered" evidence="1">
    <location>
        <begin position="1"/>
        <end position="29"/>
    </location>
</feature>
<reference evidence="2 3" key="1">
    <citation type="journal article" date="2019" name="G3 (Bethesda)">
        <title>Sequencing of a Wild Apple (Malus baccata) Genome Unravels the Differences Between Cultivated and Wild Apple Species Regarding Disease Resistance and Cold Tolerance.</title>
        <authorList>
            <person name="Chen X."/>
        </authorList>
    </citation>
    <scope>NUCLEOTIDE SEQUENCE [LARGE SCALE GENOMIC DNA]</scope>
    <source>
        <strain evidence="3">cv. Shandingzi</strain>
        <tissue evidence="2">Leaves</tissue>
    </source>
</reference>
<dbReference type="EMBL" id="VIEB01001143">
    <property type="protein sequence ID" value="TQD74925.1"/>
    <property type="molecule type" value="Genomic_DNA"/>
</dbReference>
<gene>
    <name evidence="2" type="ORF">C1H46_039541</name>
</gene>
<keyword evidence="3" id="KW-1185">Reference proteome</keyword>
<accession>A0A540KL27</accession>
<protein>
    <submittedName>
        <fullName evidence="2">Uncharacterized protein</fullName>
    </submittedName>
</protein>
<evidence type="ECO:0000313" key="3">
    <source>
        <dbReference type="Proteomes" id="UP000315295"/>
    </source>
</evidence>
<name>A0A540KL27_MALBA</name>
<organism evidence="2 3">
    <name type="scientific">Malus baccata</name>
    <name type="common">Siberian crab apple</name>
    <name type="synonym">Pyrus baccata</name>
    <dbReference type="NCBI Taxonomy" id="106549"/>
    <lineage>
        <taxon>Eukaryota</taxon>
        <taxon>Viridiplantae</taxon>
        <taxon>Streptophyta</taxon>
        <taxon>Embryophyta</taxon>
        <taxon>Tracheophyta</taxon>
        <taxon>Spermatophyta</taxon>
        <taxon>Magnoliopsida</taxon>
        <taxon>eudicotyledons</taxon>
        <taxon>Gunneridae</taxon>
        <taxon>Pentapetalae</taxon>
        <taxon>rosids</taxon>
        <taxon>fabids</taxon>
        <taxon>Rosales</taxon>
        <taxon>Rosaceae</taxon>
        <taxon>Amygdaloideae</taxon>
        <taxon>Maleae</taxon>
        <taxon>Malus</taxon>
    </lineage>
</organism>
<dbReference type="Proteomes" id="UP000315295">
    <property type="component" value="Unassembled WGS sequence"/>
</dbReference>
<evidence type="ECO:0000313" key="2">
    <source>
        <dbReference type="EMBL" id="TQD74925.1"/>
    </source>
</evidence>
<proteinExistence type="predicted"/>
<comment type="caution">
    <text evidence="2">The sequence shown here is derived from an EMBL/GenBank/DDBJ whole genome shotgun (WGS) entry which is preliminary data.</text>
</comment>
<evidence type="ECO:0000256" key="1">
    <source>
        <dbReference type="SAM" id="MobiDB-lite"/>
    </source>
</evidence>
<sequence length="72" mass="8282">MIFAGENGNKKSRLRPKPTLPPGDDESALNVASTKNLDAYIRMPTKCYYKFQILSSRASMQNSQNKIEQFWR</sequence>